<protein>
    <submittedName>
        <fullName evidence="2">Cyclic nucleotide-binding domain-containing protein</fullName>
    </submittedName>
</protein>
<proteinExistence type="predicted"/>
<dbReference type="InterPro" id="IPR014710">
    <property type="entry name" value="RmlC-like_jellyroll"/>
</dbReference>
<evidence type="ECO:0000313" key="2">
    <source>
        <dbReference type="EMBL" id="QTA79126.1"/>
    </source>
</evidence>
<dbReference type="Gene3D" id="2.60.120.10">
    <property type="entry name" value="Jelly Rolls"/>
    <property type="match status" value="1"/>
</dbReference>
<dbReference type="GO" id="GO:0005829">
    <property type="term" value="C:cytosol"/>
    <property type="evidence" value="ECO:0007669"/>
    <property type="project" value="TreeGrafter"/>
</dbReference>
<dbReference type="GO" id="GO:0034236">
    <property type="term" value="F:protein kinase A catalytic subunit binding"/>
    <property type="evidence" value="ECO:0007669"/>
    <property type="project" value="TreeGrafter"/>
</dbReference>
<keyword evidence="3" id="KW-1185">Reference proteome</keyword>
<dbReference type="GO" id="GO:0004862">
    <property type="term" value="F:cAMP-dependent protein kinase inhibitor activity"/>
    <property type="evidence" value="ECO:0007669"/>
    <property type="project" value="TreeGrafter"/>
</dbReference>
<reference evidence="2" key="1">
    <citation type="journal article" date="2021" name="Microb. Physiol.">
        <title>Proteogenomic Insights into the Physiology of Marine, Sulfate-Reducing, Filamentous Desulfonema limicola and Desulfonema magnum.</title>
        <authorList>
            <person name="Schnaars V."/>
            <person name="Wohlbrand L."/>
            <person name="Scheve S."/>
            <person name="Hinrichs C."/>
            <person name="Reinhardt R."/>
            <person name="Rabus R."/>
        </authorList>
    </citation>
    <scope>NUCLEOTIDE SEQUENCE</scope>
    <source>
        <strain evidence="2">5ac10</strain>
    </source>
</reference>
<gene>
    <name evidence="2" type="ORF">dnl_13790</name>
</gene>
<dbReference type="AlphaFoldDB" id="A0A975B5D7"/>
<sequence>MTEIIKGHKNLLNNDLLDILALNPLFSTLDNCELEQIITHLNIVKLKKGEILFREGDKGNYACFLVSGEMDIVKDSVYGYVNVLASLNKGQSIGEMSIIDNTSRYATLLARTEASIITLTQADFNLILEKYTKTGIKILKGIARLLSINMQKVSGRLSDYMQPLH</sequence>
<evidence type="ECO:0000313" key="3">
    <source>
        <dbReference type="Proteomes" id="UP000663720"/>
    </source>
</evidence>
<dbReference type="InterPro" id="IPR000595">
    <property type="entry name" value="cNMP-bd_dom"/>
</dbReference>
<dbReference type="RefSeq" id="WP_207690909.1">
    <property type="nucleotide sequence ID" value="NZ_CP061799.1"/>
</dbReference>
<dbReference type="EMBL" id="CP061799">
    <property type="protein sequence ID" value="QTA79126.1"/>
    <property type="molecule type" value="Genomic_DNA"/>
</dbReference>
<feature type="domain" description="Cyclic nucleotide-binding" evidence="1">
    <location>
        <begin position="25"/>
        <end position="128"/>
    </location>
</feature>
<dbReference type="Pfam" id="PF00027">
    <property type="entry name" value="cNMP_binding"/>
    <property type="match status" value="1"/>
</dbReference>
<dbReference type="SMART" id="SM00100">
    <property type="entry name" value="cNMP"/>
    <property type="match status" value="1"/>
</dbReference>
<dbReference type="InterPro" id="IPR050503">
    <property type="entry name" value="cAMP-dep_PK_reg_su-like"/>
</dbReference>
<dbReference type="CDD" id="cd00038">
    <property type="entry name" value="CAP_ED"/>
    <property type="match status" value="1"/>
</dbReference>
<dbReference type="Proteomes" id="UP000663720">
    <property type="component" value="Chromosome"/>
</dbReference>
<dbReference type="GO" id="GO:0005952">
    <property type="term" value="C:cAMP-dependent protein kinase complex"/>
    <property type="evidence" value="ECO:0007669"/>
    <property type="project" value="InterPro"/>
</dbReference>
<dbReference type="KEGG" id="dli:dnl_13790"/>
<dbReference type="SUPFAM" id="SSF51206">
    <property type="entry name" value="cAMP-binding domain-like"/>
    <property type="match status" value="1"/>
</dbReference>
<dbReference type="PANTHER" id="PTHR11635:SF152">
    <property type="entry name" value="CAMP-DEPENDENT PROTEIN KINASE TYPE I REGULATORY SUBUNIT-RELATED"/>
    <property type="match status" value="1"/>
</dbReference>
<dbReference type="GO" id="GO:0030552">
    <property type="term" value="F:cAMP binding"/>
    <property type="evidence" value="ECO:0007669"/>
    <property type="project" value="TreeGrafter"/>
</dbReference>
<evidence type="ECO:0000259" key="1">
    <source>
        <dbReference type="PROSITE" id="PS50042"/>
    </source>
</evidence>
<organism evidence="2 3">
    <name type="scientific">Desulfonema limicola</name>
    <dbReference type="NCBI Taxonomy" id="45656"/>
    <lineage>
        <taxon>Bacteria</taxon>
        <taxon>Pseudomonadati</taxon>
        <taxon>Thermodesulfobacteriota</taxon>
        <taxon>Desulfobacteria</taxon>
        <taxon>Desulfobacterales</taxon>
        <taxon>Desulfococcaceae</taxon>
        <taxon>Desulfonema</taxon>
    </lineage>
</organism>
<accession>A0A975B5D7</accession>
<dbReference type="PROSITE" id="PS50042">
    <property type="entry name" value="CNMP_BINDING_3"/>
    <property type="match status" value="1"/>
</dbReference>
<dbReference type="InterPro" id="IPR018490">
    <property type="entry name" value="cNMP-bd_dom_sf"/>
</dbReference>
<dbReference type="PANTHER" id="PTHR11635">
    <property type="entry name" value="CAMP-DEPENDENT PROTEIN KINASE REGULATORY CHAIN"/>
    <property type="match status" value="1"/>
</dbReference>
<name>A0A975B5D7_9BACT</name>